<reference evidence="1 2" key="1">
    <citation type="submission" date="2021-01" db="EMBL/GenBank/DDBJ databases">
        <title>Genome public.</title>
        <authorList>
            <person name="Liu C."/>
            <person name="Sun Q."/>
        </authorList>
    </citation>
    <scope>NUCLEOTIDE SEQUENCE [LARGE SCALE GENOMIC DNA]</scope>
    <source>
        <strain evidence="1 2">YIM B02564</strain>
    </source>
</reference>
<accession>A0ABS1TJL3</accession>
<dbReference type="Proteomes" id="UP000623967">
    <property type="component" value="Unassembled WGS sequence"/>
</dbReference>
<evidence type="ECO:0000313" key="1">
    <source>
        <dbReference type="EMBL" id="MBL4951517.1"/>
    </source>
</evidence>
<keyword evidence="2" id="KW-1185">Reference proteome</keyword>
<gene>
    <name evidence="1" type="ORF">JK635_04580</name>
</gene>
<proteinExistence type="predicted"/>
<sequence>MSSSASFQNILCEKELPLRQLPSKLVVFYQVINLLEMPVIMFNHPAYEGYFQLVPPLVCLSSCL</sequence>
<organism evidence="1 2">
    <name type="scientific">Neobacillus paridis</name>
    <dbReference type="NCBI Taxonomy" id="2803862"/>
    <lineage>
        <taxon>Bacteria</taxon>
        <taxon>Bacillati</taxon>
        <taxon>Bacillota</taxon>
        <taxon>Bacilli</taxon>
        <taxon>Bacillales</taxon>
        <taxon>Bacillaceae</taxon>
        <taxon>Neobacillus</taxon>
    </lineage>
</organism>
<evidence type="ECO:0000313" key="2">
    <source>
        <dbReference type="Proteomes" id="UP000623967"/>
    </source>
</evidence>
<dbReference type="EMBL" id="JAESWB010000045">
    <property type="protein sequence ID" value="MBL4951517.1"/>
    <property type="molecule type" value="Genomic_DNA"/>
</dbReference>
<name>A0ABS1TJL3_9BACI</name>
<protein>
    <submittedName>
        <fullName evidence="1">Uncharacterized protein</fullName>
    </submittedName>
</protein>
<comment type="caution">
    <text evidence="1">The sequence shown here is derived from an EMBL/GenBank/DDBJ whole genome shotgun (WGS) entry which is preliminary data.</text>
</comment>